<sequence length="83" mass="9510">MRLVNHSPSEYAAVVSCLQFTAAAPLQLGRESSWRAEEEEEEEEEERVATSSRTRLTFWPGRKQVIHLPLHKLLRRPPKSAAI</sequence>
<organism evidence="2 3">
    <name type="scientific">Portunus trituberculatus</name>
    <name type="common">Swimming crab</name>
    <name type="synonym">Neptunus trituberculatus</name>
    <dbReference type="NCBI Taxonomy" id="210409"/>
    <lineage>
        <taxon>Eukaryota</taxon>
        <taxon>Metazoa</taxon>
        <taxon>Ecdysozoa</taxon>
        <taxon>Arthropoda</taxon>
        <taxon>Crustacea</taxon>
        <taxon>Multicrustacea</taxon>
        <taxon>Malacostraca</taxon>
        <taxon>Eumalacostraca</taxon>
        <taxon>Eucarida</taxon>
        <taxon>Decapoda</taxon>
        <taxon>Pleocyemata</taxon>
        <taxon>Brachyura</taxon>
        <taxon>Eubrachyura</taxon>
        <taxon>Portunoidea</taxon>
        <taxon>Portunidae</taxon>
        <taxon>Portuninae</taxon>
        <taxon>Portunus</taxon>
    </lineage>
</organism>
<dbReference type="Proteomes" id="UP000324222">
    <property type="component" value="Unassembled WGS sequence"/>
</dbReference>
<evidence type="ECO:0000313" key="3">
    <source>
        <dbReference type="Proteomes" id="UP000324222"/>
    </source>
</evidence>
<reference evidence="2 3" key="1">
    <citation type="submission" date="2019-05" db="EMBL/GenBank/DDBJ databases">
        <title>Another draft genome of Portunus trituberculatus and its Hox gene families provides insights of decapod evolution.</title>
        <authorList>
            <person name="Jeong J.-H."/>
            <person name="Song I."/>
            <person name="Kim S."/>
            <person name="Choi T."/>
            <person name="Kim D."/>
            <person name="Ryu S."/>
            <person name="Kim W."/>
        </authorList>
    </citation>
    <scope>NUCLEOTIDE SEQUENCE [LARGE SCALE GENOMIC DNA]</scope>
    <source>
        <tissue evidence="2">Muscle</tissue>
    </source>
</reference>
<comment type="caution">
    <text evidence="2">The sequence shown here is derived from an EMBL/GenBank/DDBJ whole genome shotgun (WGS) entry which is preliminary data.</text>
</comment>
<proteinExistence type="predicted"/>
<name>A0A5B7FD68_PORTR</name>
<accession>A0A5B7FD68</accession>
<feature type="region of interest" description="Disordered" evidence="1">
    <location>
        <begin position="31"/>
        <end position="52"/>
    </location>
</feature>
<dbReference type="AlphaFoldDB" id="A0A5B7FD68"/>
<dbReference type="EMBL" id="VSRR010006785">
    <property type="protein sequence ID" value="MPC45560.1"/>
    <property type="molecule type" value="Genomic_DNA"/>
</dbReference>
<evidence type="ECO:0000256" key="1">
    <source>
        <dbReference type="SAM" id="MobiDB-lite"/>
    </source>
</evidence>
<feature type="compositionally biased region" description="Acidic residues" evidence="1">
    <location>
        <begin position="37"/>
        <end position="46"/>
    </location>
</feature>
<gene>
    <name evidence="2" type="ORF">E2C01_039263</name>
</gene>
<keyword evidence="3" id="KW-1185">Reference proteome</keyword>
<protein>
    <submittedName>
        <fullName evidence="2">Uncharacterized protein</fullName>
    </submittedName>
</protein>
<evidence type="ECO:0000313" key="2">
    <source>
        <dbReference type="EMBL" id="MPC45560.1"/>
    </source>
</evidence>